<evidence type="ECO:0000313" key="2">
    <source>
        <dbReference type="Proteomes" id="UP001225034"/>
    </source>
</evidence>
<proteinExistence type="predicted"/>
<dbReference type="Proteomes" id="UP001225034">
    <property type="component" value="Unassembled WGS sequence"/>
</dbReference>
<organism evidence="1 2">
    <name type="scientific">Alkalicoccobacillus murimartini</name>
    <dbReference type="NCBI Taxonomy" id="171685"/>
    <lineage>
        <taxon>Bacteria</taxon>
        <taxon>Bacillati</taxon>
        <taxon>Bacillota</taxon>
        <taxon>Bacilli</taxon>
        <taxon>Bacillales</taxon>
        <taxon>Bacillaceae</taxon>
        <taxon>Alkalicoccobacillus</taxon>
    </lineage>
</organism>
<evidence type="ECO:0000313" key="1">
    <source>
        <dbReference type="EMBL" id="MDQ0206633.1"/>
    </source>
</evidence>
<accession>A0ABT9YFK3</accession>
<sequence>MSLKEAEEFLLKGDFGDGINLKANFNIFSNGMIDMLFDNKISLIQDLSIAKKIVGSGAALMSASRFSESTKGDLVELIETTSRIQNLPNIDSETINQKYPLEVLNVPETKREGLLDIILNRFEENLSASGVNTKILHSEITEENLKHISESLELMFEYLPLLSKDALNAVEAILPIKSGVESAFISTTPLVIYIDQTQFKSTLKLADAIFHEALHQKLLNIRLSKRLLRPGYNDFAGIPVPIPWGNENYRMFSVGRGLAAAHVYVHLTLFHAKGSILHGEPENFKELNQSYTRANYLVQTLMMDHFRHELGIDGLKFLSWLKTSLSLISNQNEVKELINKRNALLV</sequence>
<dbReference type="EMBL" id="JAUSUA010000002">
    <property type="protein sequence ID" value="MDQ0206633.1"/>
    <property type="molecule type" value="Genomic_DNA"/>
</dbReference>
<reference evidence="1 2" key="1">
    <citation type="submission" date="2023-07" db="EMBL/GenBank/DDBJ databases">
        <title>Genomic Encyclopedia of Type Strains, Phase IV (KMG-IV): sequencing the most valuable type-strain genomes for metagenomic binning, comparative biology and taxonomic classification.</title>
        <authorList>
            <person name="Goeker M."/>
        </authorList>
    </citation>
    <scope>NUCLEOTIDE SEQUENCE [LARGE SCALE GENOMIC DNA]</scope>
    <source>
        <strain evidence="1 2">DSM 19154</strain>
    </source>
</reference>
<protein>
    <recommendedName>
        <fullName evidence="3">HEXXH motif domain-containing protein</fullName>
    </recommendedName>
</protein>
<name>A0ABT9YFK3_9BACI</name>
<gene>
    <name evidence="1" type="ORF">J2S05_001432</name>
</gene>
<dbReference type="RefSeq" id="WP_306981311.1">
    <property type="nucleotide sequence ID" value="NZ_JAUSUA010000002.1"/>
</dbReference>
<comment type="caution">
    <text evidence="1">The sequence shown here is derived from an EMBL/GenBank/DDBJ whole genome shotgun (WGS) entry which is preliminary data.</text>
</comment>
<evidence type="ECO:0008006" key="3">
    <source>
        <dbReference type="Google" id="ProtNLM"/>
    </source>
</evidence>
<keyword evidence="2" id="KW-1185">Reference proteome</keyword>